<proteinExistence type="predicted"/>
<keyword evidence="2" id="KW-1185">Reference proteome</keyword>
<accession>M5RAL8</accession>
<comment type="caution">
    <text evidence="1">The sequence shown here is derived from an EMBL/GenBank/DDBJ whole genome shotgun (WGS) entry which is preliminary data.</text>
</comment>
<sequence length="42" mass="4731">MVVDRSAISRNDRGAINDYDGGPISVMGAFTFYYDVRERSQT</sequence>
<dbReference type="EMBL" id="ANOG01000992">
    <property type="protein sequence ID" value="EMI16111.1"/>
    <property type="molecule type" value="Genomic_DNA"/>
</dbReference>
<dbReference type="Proteomes" id="UP000011991">
    <property type="component" value="Unassembled WGS sequence"/>
</dbReference>
<evidence type="ECO:0000313" key="2">
    <source>
        <dbReference type="Proteomes" id="UP000011991"/>
    </source>
</evidence>
<evidence type="ECO:0000313" key="1">
    <source>
        <dbReference type="EMBL" id="EMI16111.1"/>
    </source>
</evidence>
<protein>
    <submittedName>
        <fullName evidence="1">Uncharacterized protein</fullName>
    </submittedName>
</protein>
<dbReference type="PATRIC" id="fig|1265738.3.peg.6955"/>
<organism evidence="1 2">
    <name type="scientific">Rhodopirellula maiorica SM1</name>
    <dbReference type="NCBI Taxonomy" id="1265738"/>
    <lineage>
        <taxon>Bacteria</taxon>
        <taxon>Pseudomonadati</taxon>
        <taxon>Planctomycetota</taxon>
        <taxon>Planctomycetia</taxon>
        <taxon>Pirellulales</taxon>
        <taxon>Pirellulaceae</taxon>
        <taxon>Novipirellula</taxon>
    </lineage>
</organism>
<reference evidence="1 2" key="1">
    <citation type="journal article" date="2013" name="Mar. Genomics">
        <title>Expression of sulfatases in Rhodopirellula baltica and the diversity of sulfatases in the genus Rhodopirellula.</title>
        <authorList>
            <person name="Wegner C.E."/>
            <person name="Richter-Heitmann T."/>
            <person name="Klindworth A."/>
            <person name="Klockow C."/>
            <person name="Richter M."/>
            <person name="Achstetter T."/>
            <person name="Glockner F.O."/>
            <person name="Harder J."/>
        </authorList>
    </citation>
    <scope>NUCLEOTIDE SEQUENCE [LARGE SCALE GENOMIC DNA]</scope>
    <source>
        <strain evidence="1 2">SM1</strain>
    </source>
</reference>
<name>M5RAL8_9BACT</name>
<gene>
    <name evidence="1" type="ORF">RMSM_06965</name>
</gene>
<dbReference type="AlphaFoldDB" id="M5RAL8"/>